<dbReference type="InterPro" id="IPR015943">
    <property type="entry name" value="WD40/YVTN_repeat-like_dom_sf"/>
</dbReference>
<dbReference type="Gene3D" id="2.130.10.10">
    <property type="entry name" value="YVTN repeat-like/Quinoprotein amine dehydrogenase"/>
    <property type="match status" value="1"/>
</dbReference>
<dbReference type="Proteomes" id="UP000598820">
    <property type="component" value="Unassembled WGS sequence"/>
</dbReference>
<keyword evidence="1" id="KW-1133">Transmembrane helix</keyword>
<dbReference type="EMBL" id="JACWZY010000001">
    <property type="protein sequence ID" value="MBD2699179.1"/>
    <property type="molecule type" value="Genomic_DNA"/>
</dbReference>
<comment type="caution">
    <text evidence="2">The sequence shown here is derived from an EMBL/GenBank/DDBJ whole genome shotgun (WGS) entry which is preliminary data.</text>
</comment>
<dbReference type="RefSeq" id="WP_190885040.1">
    <property type="nucleotide sequence ID" value="NZ_JACWZY010000001.1"/>
</dbReference>
<proteinExistence type="predicted"/>
<dbReference type="AlphaFoldDB" id="A0A927AM65"/>
<gene>
    <name evidence="2" type="ORF">IC229_00925</name>
</gene>
<keyword evidence="1" id="KW-0812">Transmembrane</keyword>
<protein>
    <submittedName>
        <fullName evidence="2">Uncharacterized protein</fullName>
    </submittedName>
</protein>
<organism evidence="2 3">
    <name type="scientific">Spirosoma profusum</name>
    <dbReference type="NCBI Taxonomy" id="2771354"/>
    <lineage>
        <taxon>Bacteria</taxon>
        <taxon>Pseudomonadati</taxon>
        <taxon>Bacteroidota</taxon>
        <taxon>Cytophagia</taxon>
        <taxon>Cytophagales</taxon>
        <taxon>Cytophagaceae</taxon>
        <taxon>Spirosoma</taxon>
    </lineage>
</organism>
<accession>A0A927AM65</accession>
<name>A0A927AM65_9BACT</name>
<feature type="transmembrane region" description="Helical" evidence="1">
    <location>
        <begin position="12"/>
        <end position="34"/>
    </location>
</feature>
<keyword evidence="3" id="KW-1185">Reference proteome</keyword>
<evidence type="ECO:0000313" key="3">
    <source>
        <dbReference type="Proteomes" id="UP000598820"/>
    </source>
</evidence>
<sequence>MSANFTKPKANWLFYSALFLSFTLSFFAFAQSIYKDAPYLQDYSVKYYTTDSTIQLKAVCTDRNNVTQILSSKGLLRPSGGQFQYPGTLAADRSYRPITDRNLVGLGLGAHQFVYLDDTAILSNAWAGKLFNRHDLPSARLFCSGAEGTAQPSTFLVSDGKILHLLKSDYVAWKGSLTEDSVSDLRYEAARNRFWILGKHSLSWLDVKTDKLQTVFQQPGLTCFTIALNMIYLGTHDGYQVLDATSYKPIGAIQRKLPCPDITTISHVHGNLWFGSPMGAFMLRPNGKFNYYYGERWLPGNTVIAIAEGPGKTVDILTNTGLGELHFEPMTLQQKALMYEKQVRQRHIRYGFNCDVTVIQNGDLSTAQMGQRDSDNLWTSMYLVSQLFRYKVTGDKEALANCMESFEAMERLFSITNMNGFFARGFERQGYHKFEAKAWDGGLTNGWNHAKDPQWDWRGTTSSDQTVGQMFSLTLLAELMDGDVKKRAIELIDSLMSNIIRNDWYLLDVDGKPTLWAKWNPTYVNSFDKSVGDRKINSSNIIGFLQAAYHFTGKPIYKQKAYELMQKHGYLENLMRPMSEIGKAPKGSSDWAKMLSEGWNHSDDEMYFLAYWPLYRYAFTPELKASYGKAIKDHWQAERPEKDGLWNLCYAMTGAKTFDLPETVWYLKEFPLDMIEWPIMNSHRKDIEFIPENFRGQTTKEVLSPDERPELKHNRNLFKLDRPGKVISELSAGDSFLLPYWMGRFLGVISAPVGK</sequence>
<reference evidence="2" key="1">
    <citation type="submission" date="2020-09" db="EMBL/GenBank/DDBJ databases">
        <authorList>
            <person name="Kim M.K."/>
        </authorList>
    </citation>
    <scope>NUCLEOTIDE SEQUENCE</scope>
    <source>
        <strain evidence="2">BT702</strain>
    </source>
</reference>
<evidence type="ECO:0000256" key="1">
    <source>
        <dbReference type="SAM" id="Phobius"/>
    </source>
</evidence>
<keyword evidence="1" id="KW-0472">Membrane</keyword>
<evidence type="ECO:0000313" key="2">
    <source>
        <dbReference type="EMBL" id="MBD2699179.1"/>
    </source>
</evidence>